<dbReference type="Proteomes" id="UP000094757">
    <property type="component" value="Chromosome"/>
</dbReference>
<reference evidence="4" key="1">
    <citation type="submission" date="2016-08" db="EMBL/GenBank/DDBJ databases">
        <authorList>
            <person name="Holder M.E."/>
            <person name="Ajami N.J."/>
            <person name="Petrosino J.F."/>
        </authorList>
    </citation>
    <scope>NUCLEOTIDE SEQUENCE [LARGE SCALE GENOMIC DNA]</scope>
    <source>
        <strain evidence="4">F0677</strain>
    </source>
</reference>
<dbReference type="Pfam" id="PF02616">
    <property type="entry name" value="SMC_ScpA"/>
    <property type="match status" value="1"/>
</dbReference>
<evidence type="ECO:0000256" key="1">
    <source>
        <dbReference type="ARBA" id="ARBA00022829"/>
    </source>
</evidence>
<protein>
    <recommendedName>
        <fullName evidence="2">Segregation and condensation protein A</fullName>
    </recommendedName>
</protein>
<evidence type="ECO:0000256" key="2">
    <source>
        <dbReference type="ARBA" id="ARBA00044777"/>
    </source>
</evidence>
<dbReference type="RefSeq" id="WP_022514081.1">
    <property type="nucleotide sequence ID" value="NZ_CP017037.1"/>
</dbReference>
<organism evidence="3 4">
    <name type="scientific">Dialister pneumosintes</name>
    <dbReference type="NCBI Taxonomy" id="39950"/>
    <lineage>
        <taxon>Bacteria</taxon>
        <taxon>Bacillati</taxon>
        <taxon>Bacillota</taxon>
        <taxon>Negativicutes</taxon>
        <taxon>Veillonellales</taxon>
        <taxon>Veillonellaceae</taxon>
        <taxon>Dialister</taxon>
    </lineage>
</organism>
<name>A0A1B3WCX5_9FIRM</name>
<dbReference type="Gene3D" id="6.10.250.2410">
    <property type="match status" value="1"/>
</dbReference>
<dbReference type="PANTHER" id="PTHR33969">
    <property type="entry name" value="SEGREGATION AND CONDENSATION PROTEIN A"/>
    <property type="match status" value="1"/>
</dbReference>
<dbReference type="InterPro" id="IPR003768">
    <property type="entry name" value="ScpA"/>
</dbReference>
<dbReference type="EMBL" id="CP017037">
    <property type="protein sequence ID" value="AOH38792.1"/>
    <property type="molecule type" value="Genomic_DNA"/>
</dbReference>
<dbReference type="PANTHER" id="PTHR33969:SF2">
    <property type="entry name" value="SEGREGATION AND CONDENSATION PROTEIN A"/>
    <property type="match status" value="1"/>
</dbReference>
<dbReference type="AlphaFoldDB" id="A0A1B3WCX5"/>
<accession>A0A1B3WCX5</accession>
<dbReference type="KEGG" id="dpn:BCB69_01620"/>
<proteinExistence type="predicted"/>
<keyword evidence="1" id="KW-0159">Chromosome partition</keyword>
<evidence type="ECO:0000313" key="4">
    <source>
        <dbReference type="Proteomes" id="UP000094757"/>
    </source>
</evidence>
<dbReference type="GO" id="GO:0007059">
    <property type="term" value="P:chromosome segregation"/>
    <property type="evidence" value="ECO:0007669"/>
    <property type="project" value="UniProtKB-KW"/>
</dbReference>
<evidence type="ECO:0000313" key="3">
    <source>
        <dbReference type="EMBL" id="AOH38792.1"/>
    </source>
</evidence>
<sequence length="233" mass="27498">MFEKEKYEISIPVFEGPMDLLIYLVNKNRIDIHDIPIHLITEQYLDYLHDADEFNLPLGSEFFEMAANLLYIKSKTLLPKRRQENGESEDPREELARSLEEFKVMKEIKARIDSLIEEQKPYRTREPLEIKSKVFNGQIPLAKLHAAFLALQEEMEIKEEKVYIREEFTLDDAVKSLRQVIREFHCVSVYSFFKKQYTRLRLAVSLVALLELMRIGEVIIEDNDSELVIKETV</sequence>
<dbReference type="STRING" id="39950.BCB69_01620"/>
<gene>
    <name evidence="3" type="ORF">BCB69_01620</name>
</gene>